<dbReference type="Gene3D" id="1.10.287.130">
    <property type="match status" value="1"/>
</dbReference>
<organism evidence="13 14">
    <name type="scientific">Devosia enhydra</name>
    <dbReference type="NCBI Taxonomy" id="665118"/>
    <lineage>
        <taxon>Bacteria</taxon>
        <taxon>Pseudomonadati</taxon>
        <taxon>Pseudomonadota</taxon>
        <taxon>Alphaproteobacteria</taxon>
        <taxon>Hyphomicrobiales</taxon>
        <taxon>Devosiaceae</taxon>
        <taxon>Devosia</taxon>
    </lineage>
</organism>
<dbReference type="InterPro" id="IPR050980">
    <property type="entry name" value="2C_sensor_his_kinase"/>
</dbReference>
<keyword evidence="8 13" id="KW-0418">Kinase</keyword>
<evidence type="ECO:0000256" key="9">
    <source>
        <dbReference type="ARBA" id="ARBA00022840"/>
    </source>
</evidence>
<dbReference type="EC" id="2.7.13.3" evidence="3"/>
<feature type="transmembrane region" description="Helical" evidence="10">
    <location>
        <begin position="12"/>
        <end position="35"/>
    </location>
</feature>
<reference evidence="13 14" key="1">
    <citation type="submission" date="2016-11" db="EMBL/GenBank/DDBJ databases">
        <authorList>
            <person name="Jaros S."/>
            <person name="Januszkiewicz K."/>
            <person name="Wedrychowicz H."/>
        </authorList>
    </citation>
    <scope>NUCLEOTIDE SEQUENCE [LARGE SCALE GENOMIC DNA]</scope>
    <source>
        <strain evidence="13 14">ATCC 23634</strain>
    </source>
</reference>
<keyword evidence="5" id="KW-0597">Phosphoprotein</keyword>
<dbReference type="SMART" id="SM00387">
    <property type="entry name" value="HATPase_c"/>
    <property type="match status" value="1"/>
</dbReference>
<dbReference type="InterPro" id="IPR036890">
    <property type="entry name" value="HATPase_C_sf"/>
</dbReference>
<evidence type="ECO:0000259" key="11">
    <source>
        <dbReference type="PROSITE" id="PS50109"/>
    </source>
</evidence>
<dbReference type="OrthoDB" id="9815202at2"/>
<dbReference type="GO" id="GO:0005886">
    <property type="term" value="C:plasma membrane"/>
    <property type="evidence" value="ECO:0007669"/>
    <property type="project" value="UniProtKB-SubCell"/>
</dbReference>
<keyword evidence="10" id="KW-0472">Membrane</keyword>
<accession>A0A1K2HTF7</accession>
<keyword evidence="6" id="KW-0808">Transferase</keyword>
<dbReference type="STRING" id="665118.SAMN02983003_0498"/>
<dbReference type="SMART" id="SM00388">
    <property type="entry name" value="HisKA"/>
    <property type="match status" value="1"/>
</dbReference>
<feature type="domain" description="Histidine kinase" evidence="11">
    <location>
        <begin position="130"/>
        <end position="331"/>
    </location>
</feature>
<feature type="domain" description="HAMP" evidence="12">
    <location>
        <begin position="68"/>
        <end position="122"/>
    </location>
</feature>
<evidence type="ECO:0000259" key="12">
    <source>
        <dbReference type="PROSITE" id="PS50885"/>
    </source>
</evidence>
<dbReference type="InterPro" id="IPR036097">
    <property type="entry name" value="HisK_dim/P_sf"/>
</dbReference>
<comment type="subcellular location">
    <subcellularLocation>
        <location evidence="2">Cell membrane</location>
        <topology evidence="2">Multi-pass membrane protein</topology>
    </subcellularLocation>
</comment>
<evidence type="ECO:0000256" key="7">
    <source>
        <dbReference type="ARBA" id="ARBA00022741"/>
    </source>
</evidence>
<dbReference type="InterPro" id="IPR004358">
    <property type="entry name" value="Sig_transdc_His_kin-like_C"/>
</dbReference>
<dbReference type="SUPFAM" id="SSF55874">
    <property type="entry name" value="ATPase domain of HSP90 chaperone/DNA topoisomerase II/histidine kinase"/>
    <property type="match status" value="1"/>
</dbReference>
<keyword evidence="10" id="KW-0812">Transmembrane</keyword>
<dbReference type="CDD" id="cd00082">
    <property type="entry name" value="HisKA"/>
    <property type="match status" value="1"/>
</dbReference>
<dbReference type="RefSeq" id="WP_072338814.1">
    <property type="nucleotide sequence ID" value="NZ_FPKU01000001.1"/>
</dbReference>
<feature type="transmembrane region" description="Helical" evidence="10">
    <location>
        <begin position="47"/>
        <end position="66"/>
    </location>
</feature>
<dbReference type="SMART" id="SM00304">
    <property type="entry name" value="HAMP"/>
    <property type="match status" value="1"/>
</dbReference>
<dbReference type="AlphaFoldDB" id="A0A1K2HTF7"/>
<name>A0A1K2HTF7_9HYPH</name>
<dbReference type="Gene3D" id="6.10.340.10">
    <property type="match status" value="1"/>
</dbReference>
<evidence type="ECO:0000256" key="10">
    <source>
        <dbReference type="SAM" id="Phobius"/>
    </source>
</evidence>
<dbReference type="CDD" id="cd06225">
    <property type="entry name" value="HAMP"/>
    <property type="match status" value="1"/>
</dbReference>
<evidence type="ECO:0000256" key="6">
    <source>
        <dbReference type="ARBA" id="ARBA00022679"/>
    </source>
</evidence>
<dbReference type="Pfam" id="PF02518">
    <property type="entry name" value="HATPase_c"/>
    <property type="match status" value="1"/>
</dbReference>
<keyword evidence="10" id="KW-1133">Transmembrane helix</keyword>
<keyword evidence="4" id="KW-1003">Cell membrane</keyword>
<comment type="catalytic activity">
    <reaction evidence="1">
        <text>ATP + protein L-histidine = ADP + protein N-phospho-L-histidine.</text>
        <dbReference type="EC" id="2.7.13.3"/>
    </reaction>
</comment>
<dbReference type="InterPro" id="IPR003660">
    <property type="entry name" value="HAMP_dom"/>
</dbReference>
<dbReference type="Gene3D" id="3.30.565.10">
    <property type="entry name" value="Histidine kinase-like ATPase, C-terminal domain"/>
    <property type="match status" value="1"/>
</dbReference>
<evidence type="ECO:0000313" key="14">
    <source>
        <dbReference type="Proteomes" id="UP000183447"/>
    </source>
</evidence>
<dbReference type="PANTHER" id="PTHR44936">
    <property type="entry name" value="SENSOR PROTEIN CREC"/>
    <property type="match status" value="1"/>
</dbReference>
<dbReference type="GO" id="GO:0000155">
    <property type="term" value="F:phosphorelay sensor kinase activity"/>
    <property type="evidence" value="ECO:0007669"/>
    <property type="project" value="InterPro"/>
</dbReference>
<dbReference type="Proteomes" id="UP000183447">
    <property type="component" value="Unassembled WGS sequence"/>
</dbReference>
<dbReference type="PRINTS" id="PR00344">
    <property type="entry name" value="BCTRLSENSOR"/>
</dbReference>
<dbReference type="SUPFAM" id="SSF47384">
    <property type="entry name" value="Homodimeric domain of signal transducing histidine kinase"/>
    <property type="match status" value="1"/>
</dbReference>
<keyword evidence="7" id="KW-0547">Nucleotide-binding</keyword>
<dbReference type="PROSITE" id="PS50109">
    <property type="entry name" value="HIS_KIN"/>
    <property type="match status" value="1"/>
</dbReference>
<evidence type="ECO:0000256" key="1">
    <source>
        <dbReference type="ARBA" id="ARBA00000085"/>
    </source>
</evidence>
<sequence length="336" mass="35667">MSAPQVPVKWRPSIALVAYGVLLAVLGLPSGLIVLVRLLGGRDLSTLEIGVLIASLVATLLTAYVLTRAVTRPIEALVTRTHQIAEGGRNAIRPPDAYGTAELATLSQAFLDLASRLMHRTDYMRTFAAHVSHALKSPLTAIRGSSELLRDEGDSMTPAERQKFLDAIITETDRLTRLVARLRELAQAEMPISTGTTTLETVLPELRAQSGGLGLIVLGGDIIIPLPTETLGIVLAHLADNAAQHGATRLTLAANRRGESLALTISDNGQGISEGNRDRIFQPFFTTRHDSGGTGMGLDIVRALLRVHNADIALQSSTKGAEFLILTAAPAGSSST</sequence>
<evidence type="ECO:0000313" key="13">
    <source>
        <dbReference type="EMBL" id="SFZ81436.1"/>
    </source>
</evidence>
<dbReference type="PANTHER" id="PTHR44936:SF10">
    <property type="entry name" value="SENSOR PROTEIN RSTB"/>
    <property type="match status" value="1"/>
</dbReference>
<dbReference type="GO" id="GO:0005524">
    <property type="term" value="F:ATP binding"/>
    <property type="evidence" value="ECO:0007669"/>
    <property type="project" value="UniProtKB-KW"/>
</dbReference>
<evidence type="ECO:0000256" key="8">
    <source>
        <dbReference type="ARBA" id="ARBA00022777"/>
    </source>
</evidence>
<dbReference type="PROSITE" id="PS50885">
    <property type="entry name" value="HAMP"/>
    <property type="match status" value="1"/>
</dbReference>
<keyword evidence="14" id="KW-1185">Reference proteome</keyword>
<evidence type="ECO:0000256" key="4">
    <source>
        <dbReference type="ARBA" id="ARBA00022475"/>
    </source>
</evidence>
<protein>
    <recommendedName>
        <fullName evidence="3">histidine kinase</fullName>
        <ecNumber evidence="3">2.7.13.3</ecNumber>
    </recommendedName>
</protein>
<dbReference type="Pfam" id="PF00672">
    <property type="entry name" value="HAMP"/>
    <property type="match status" value="1"/>
</dbReference>
<dbReference type="InterPro" id="IPR003661">
    <property type="entry name" value="HisK_dim/P_dom"/>
</dbReference>
<proteinExistence type="predicted"/>
<keyword evidence="9" id="KW-0067">ATP-binding</keyword>
<evidence type="ECO:0000256" key="3">
    <source>
        <dbReference type="ARBA" id="ARBA00012438"/>
    </source>
</evidence>
<dbReference type="InterPro" id="IPR005467">
    <property type="entry name" value="His_kinase_dom"/>
</dbReference>
<dbReference type="EMBL" id="FPKU01000001">
    <property type="protein sequence ID" value="SFZ81436.1"/>
    <property type="molecule type" value="Genomic_DNA"/>
</dbReference>
<evidence type="ECO:0000256" key="5">
    <source>
        <dbReference type="ARBA" id="ARBA00022553"/>
    </source>
</evidence>
<evidence type="ECO:0000256" key="2">
    <source>
        <dbReference type="ARBA" id="ARBA00004651"/>
    </source>
</evidence>
<gene>
    <name evidence="13" type="ORF">SAMN02983003_0498</name>
</gene>
<dbReference type="InterPro" id="IPR003594">
    <property type="entry name" value="HATPase_dom"/>
</dbReference>
<dbReference type="Pfam" id="PF00512">
    <property type="entry name" value="HisKA"/>
    <property type="match status" value="1"/>
</dbReference>